<dbReference type="RefSeq" id="WP_223006160.1">
    <property type="nucleotide sequence ID" value="NZ_JAHSQO010000004.1"/>
</dbReference>
<comment type="caution">
    <text evidence="2">The sequence shown here is derived from an EMBL/GenBank/DDBJ whole genome shotgun (WGS) entry which is preliminary data.</text>
</comment>
<keyword evidence="3" id="KW-1185">Reference proteome</keyword>
<evidence type="ECO:0000313" key="3">
    <source>
        <dbReference type="Proteomes" id="UP000777661"/>
    </source>
</evidence>
<dbReference type="Proteomes" id="UP000777661">
    <property type="component" value="Unassembled WGS sequence"/>
</dbReference>
<feature type="coiled-coil region" evidence="1">
    <location>
        <begin position="90"/>
        <end position="124"/>
    </location>
</feature>
<evidence type="ECO:0008006" key="4">
    <source>
        <dbReference type="Google" id="ProtNLM"/>
    </source>
</evidence>
<evidence type="ECO:0000313" key="2">
    <source>
        <dbReference type="EMBL" id="MBY8917685.1"/>
    </source>
</evidence>
<keyword evidence="1" id="KW-0175">Coiled coil</keyword>
<dbReference type="EMBL" id="JAHSQO010000004">
    <property type="protein sequence ID" value="MBY8917685.1"/>
    <property type="molecule type" value="Genomic_DNA"/>
</dbReference>
<accession>A0ABS7R9S9</accession>
<proteinExistence type="predicted"/>
<protein>
    <recommendedName>
        <fullName evidence="4">Flagellar FliJ protein</fullName>
    </recommendedName>
</protein>
<name>A0ABS7R9S9_9HYPH</name>
<gene>
    <name evidence="2" type="ORF">KVG22_13860</name>
</gene>
<evidence type="ECO:0000256" key="1">
    <source>
        <dbReference type="SAM" id="Coils"/>
    </source>
</evidence>
<reference evidence="2 3" key="1">
    <citation type="submission" date="2021-06" db="EMBL/GenBank/DDBJ databases">
        <title>Nitratireductor porphyridii sp. nov., isolated from a small marine red alga, Porphyridium purpureum in South Korea.</title>
        <authorList>
            <person name="Kim K.H."/>
            <person name="Kristyanto S."/>
            <person name="Jeon C.O."/>
        </authorList>
    </citation>
    <scope>NUCLEOTIDE SEQUENCE [LARGE SCALE GENOMIC DNA]</scope>
    <source>
        <strain evidence="2 3">R6</strain>
    </source>
</reference>
<sequence length="129" mass="14527">MPTPRQKRLQKLVLVMQRLKDFHQAQHAAHIAEAAAARDEARTITETLDSGTAMTALFPELYHRRVASALERSRISADRARQEAQSIMQADARSNALARAYREAADLEERSAADKERLEFIERRGTNGA</sequence>
<organism evidence="2 3">
    <name type="scientific">Nitratireductor rhodophyticola</name>
    <dbReference type="NCBI Taxonomy" id="2854036"/>
    <lineage>
        <taxon>Bacteria</taxon>
        <taxon>Pseudomonadati</taxon>
        <taxon>Pseudomonadota</taxon>
        <taxon>Alphaproteobacteria</taxon>
        <taxon>Hyphomicrobiales</taxon>
        <taxon>Phyllobacteriaceae</taxon>
        <taxon>Nitratireductor</taxon>
    </lineage>
</organism>